<dbReference type="Gene3D" id="3.30.70.100">
    <property type="match status" value="1"/>
</dbReference>
<name>A0A844QF62_9HYPH</name>
<sequence>MSAAPLTIAIVQIPLPKRSRQAAIASALNTAPTYRALAPKGLVRKDYLNGPAGGGGVYTWRSRSEAEAWYDGDWKARMTELFGAEPVVTYYECAVTVDNIAGETIVRDGQ</sequence>
<evidence type="ECO:0000313" key="1">
    <source>
        <dbReference type="EMBL" id="MVA98606.1"/>
    </source>
</evidence>
<reference evidence="1 2" key="1">
    <citation type="submission" date="2019-12" db="EMBL/GenBank/DDBJ databases">
        <title>Nitratireductor arenosus sp. nov., Isolated from sea sand, Jeju island, South Korea.</title>
        <authorList>
            <person name="Kim W."/>
        </authorList>
    </citation>
    <scope>NUCLEOTIDE SEQUENCE [LARGE SCALE GENOMIC DNA]</scope>
    <source>
        <strain evidence="1 2">CAU 1489</strain>
    </source>
</reference>
<evidence type="ECO:0000313" key="2">
    <source>
        <dbReference type="Proteomes" id="UP000463224"/>
    </source>
</evidence>
<organism evidence="1 2">
    <name type="scientific">Nitratireductor arenosus</name>
    <dbReference type="NCBI Taxonomy" id="2682096"/>
    <lineage>
        <taxon>Bacteria</taxon>
        <taxon>Pseudomonadati</taxon>
        <taxon>Pseudomonadota</taxon>
        <taxon>Alphaproteobacteria</taxon>
        <taxon>Hyphomicrobiales</taxon>
        <taxon>Phyllobacteriaceae</taxon>
        <taxon>Nitratireductor</taxon>
    </lineage>
</organism>
<dbReference type="EMBL" id="WPHG01000003">
    <property type="protein sequence ID" value="MVA98606.1"/>
    <property type="molecule type" value="Genomic_DNA"/>
</dbReference>
<dbReference type="RefSeq" id="WP_156713519.1">
    <property type="nucleotide sequence ID" value="NZ_WPHG01000003.1"/>
</dbReference>
<proteinExistence type="predicted"/>
<dbReference type="AlphaFoldDB" id="A0A844QF62"/>
<dbReference type="GO" id="GO:0004497">
    <property type="term" value="F:monooxygenase activity"/>
    <property type="evidence" value="ECO:0007669"/>
    <property type="project" value="UniProtKB-KW"/>
</dbReference>
<dbReference type="Proteomes" id="UP000463224">
    <property type="component" value="Unassembled WGS sequence"/>
</dbReference>
<keyword evidence="1" id="KW-0503">Monooxygenase</keyword>
<accession>A0A844QF62</accession>
<gene>
    <name evidence="1" type="ORF">GN330_15265</name>
</gene>
<protein>
    <submittedName>
        <fullName evidence="1">Monooxygenase</fullName>
    </submittedName>
</protein>
<comment type="caution">
    <text evidence="1">The sequence shown here is derived from an EMBL/GenBank/DDBJ whole genome shotgun (WGS) entry which is preliminary data.</text>
</comment>
<keyword evidence="2" id="KW-1185">Reference proteome</keyword>
<dbReference type="InterPro" id="IPR011008">
    <property type="entry name" value="Dimeric_a/b-barrel"/>
</dbReference>
<keyword evidence="1" id="KW-0560">Oxidoreductase</keyword>
<dbReference type="SUPFAM" id="SSF54909">
    <property type="entry name" value="Dimeric alpha+beta barrel"/>
    <property type="match status" value="1"/>
</dbReference>